<feature type="region of interest" description="Disordered" evidence="1">
    <location>
        <begin position="373"/>
        <end position="412"/>
    </location>
</feature>
<dbReference type="Proteomes" id="UP000044602">
    <property type="component" value="Unassembled WGS sequence"/>
</dbReference>
<evidence type="ECO:0000313" key="2">
    <source>
        <dbReference type="EMBL" id="CRK36726.1"/>
    </source>
</evidence>
<accession>A0A0G4MR71</accession>
<keyword evidence="3" id="KW-1185">Reference proteome</keyword>
<feature type="non-terminal residue" evidence="2">
    <location>
        <position position="540"/>
    </location>
</feature>
<dbReference type="STRING" id="100787.A0A0G4MR71"/>
<proteinExistence type="predicted"/>
<feature type="compositionally biased region" description="Pro residues" evidence="1">
    <location>
        <begin position="383"/>
        <end position="392"/>
    </location>
</feature>
<sequence>MVIITVPPPGDDIVDVLPESNAVENSTETLPGNRQLTVSLPSLDHDHGYSRPGSITVAHGNTKDALTLTLNRTIRVPDNQDINALPPSCGQFPLYRVRDYARNLPDNMVQRGGLFFPMYQREAMWIAFHANHPFAIKIYVGGVNAVSGFPMTENDKTRQKRARMLRASKQIQDYMVVPGQPWLDGIVSEDGKIRQFVAQPKGSGFAVEAQVTGEEKVGGIQIEIIPVKRNTPTQFDVRYEDREQRVVTRTFKLADRGITAESTWEDVKKVIRDEFDIALGDQVLSDHNDSAASAVGSRHASISFDNDVKLGDVYFPPNFSTLSVKNRPPPARRDFPVARTVPFQSFSAAPGVAHAFMADMQYDLSENLSFGAAEGSTMVSGGGPPPPPPPAPMSGLRSVRHGPDQPKPTPQPKAAVKEMGIAAGGLITQTINPDAYPADSWDSSASIMLNLQILDVASYSAVTGLPAPSTPVNGEDVAQMEKERALAEGRDVPPEEKSVPVRIVKIGGQPRCFKTTFRPLEVLTKELEGLAIGPHDDSDL</sequence>
<dbReference type="AlphaFoldDB" id="A0A0G4MR71"/>
<evidence type="ECO:0000313" key="3">
    <source>
        <dbReference type="Proteomes" id="UP000044602"/>
    </source>
</evidence>
<evidence type="ECO:0000256" key="1">
    <source>
        <dbReference type="SAM" id="MobiDB-lite"/>
    </source>
</evidence>
<gene>
    <name evidence="2" type="ORF">BN1708_007158</name>
</gene>
<name>A0A0G4MR71_VERLO</name>
<organism evidence="2 3">
    <name type="scientific">Verticillium longisporum</name>
    <name type="common">Verticillium dahliae var. longisporum</name>
    <dbReference type="NCBI Taxonomy" id="100787"/>
    <lineage>
        <taxon>Eukaryota</taxon>
        <taxon>Fungi</taxon>
        <taxon>Dikarya</taxon>
        <taxon>Ascomycota</taxon>
        <taxon>Pezizomycotina</taxon>
        <taxon>Sordariomycetes</taxon>
        <taxon>Hypocreomycetidae</taxon>
        <taxon>Glomerellales</taxon>
        <taxon>Plectosphaerellaceae</taxon>
        <taxon>Verticillium</taxon>
    </lineage>
</organism>
<protein>
    <recommendedName>
        <fullName evidence="4">Integral membrane protein</fullName>
    </recommendedName>
</protein>
<dbReference type="EMBL" id="CVQH01024305">
    <property type="protein sequence ID" value="CRK36726.1"/>
    <property type="molecule type" value="Genomic_DNA"/>
</dbReference>
<reference evidence="2 3" key="1">
    <citation type="submission" date="2015-05" db="EMBL/GenBank/DDBJ databases">
        <authorList>
            <person name="Wang D.B."/>
            <person name="Wang M."/>
        </authorList>
    </citation>
    <scope>NUCLEOTIDE SEQUENCE [LARGE SCALE GENOMIC DNA]</scope>
    <source>
        <strain evidence="2">VL1</strain>
    </source>
</reference>
<evidence type="ECO:0008006" key="4">
    <source>
        <dbReference type="Google" id="ProtNLM"/>
    </source>
</evidence>